<dbReference type="InterPro" id="IPR036908">
    <property type="entry name" value="RlpA-like_sf"/>
</dbReference>
<dbReference type="Proteomes" id="UP001164743">
    <property type="component" value="Chromosome 8A"/>
</dbReference>
<gene>
    <name evidence="2" type="ORF">PtA15_8A577</name>
</gene>
<dbReference type="CDD" id="cd22191">
    <property type="entry name" value="DPBB_RlpA_EXP_N-like"/>
    <property type="match status" value="1"/>
</dbReference>
<keyword evidence="3" id="KW-1185">Reference proteome</keyword>
<dbReference type="SUPFAM" id="SSF50685">
    <property type="entry name" value="Barwin-like endoglucanases"/>
    <property type="match status" value="1"/>
</dbReference>
<evidence type="ECO:0000256" key="1">
    <source>
        <dbReference type="ARBA" id="ARBA00022729"/>
    </source>
</evidence>
<dbReference type="GeneID" id="77812915"/>
<dbReference type="PANTHER" id="PTHR31836:SF25">
    <property type="entry name" value="RLPA-LIKE PROTEIN DOUBLE-PSI BETA-BARREL DOMAIN-CONTAINING PROTEIN"/>
    <property type="match status" value="1"/>
</dbReference>
<proteinExistence type="predicted"/>
<protein>
    <recommendedName>
        <fullName evidence="4">RlpA-like protein double-psi beta-barrel domain-containing protein</fullName>
    </recommendedName>
</protein>
<sequence length="70" mass="7399">MAMNQAQCKGGLPCHKTVSIKNDATGKTVKAQVTDKCPGGAFSSLDLLPSAYQAIGNMDQGVLPISWQFE</sequence>
<accession>A0ABY7CU79</accession>
<evidence type="ECO:0000313" key="2">
    <source>
        <dbReference type="EMBL" id="WAQ87671.1"/>
    </source>
</evidence>
<dbReference type="PANTHER" id="PTHR31836">
    <property type="match status" value="1"/>
</dbReference>
<evidence type="ECO:0008006" key="4">
    <source>
        <dbReference type="Google" id="ProtNLM"/>
    </source>
</evidence>
<keyword evidence="1" id="KW-0732">Signal</keyword>
<organism evidence="2 3">
    <name type="scientific">Puccinia triticina</name>
    <dbReference type="NCBI Taxonomy" id="208348"/>
    <lineage>
        <taxon>Eukaryota</taxon>
        <taxon>Fungi</taxon>
        <taxon>Dikarya</taxon>
        <taxon>Basidiomycota</taxon>
        <taxon>Pucciniomycotina</taxon>
        <taxon>Pucciniomycetes</taxon>
        <taxon>Pucciniales</taxon>
        <taxon>Pucciniaceae</taxon>
        <taxon>Puccinia</taxon>
    </lineage>
</organism>
<name>A0ABY7CU79_9BASI</name>
<reference evidence="2" key="1">
    <citation type="submission" date="2022-10" db="EMBL/GenBank/DDBJ databases">
        <title>Puccinia triticina Genome sequencing and assembly.</title>
        <authorList>
            <person name="Li C."/>
        </authorList>
    </citation>
    <scope>NUCLEOTIDE SEQUENCE</scope>
    <source>
        <strain evidence="2">Pt15</strain>
    </source>
</reference>
<evidence type="ECO:0000313" key="3">
    <source>
        <dbReference type="Proteomes" id="UP001164743"/>
    </source>
</evidence>
<dbReference type="InterPro" id="IPR051477">
    <property type="entry name" value="Expansin_CellWall"/>
</dbReference>
<dbReference type="EMBL" id="CP110428">
    <property type="protein sequence ID" value="WAQ87671.1"/>
    <property type="molecule type" value="Genomic_DNA"/>
</dbReference>
<dbReference type="RefSeq" id="XP_053023226.1">
    <property type="nucleotide sequence ID" value="XM_053172020.1"/>
</dbReference>
<dbReference type="Gene3D" id="2.40.40.10">
    <property type="entry name" value="RlpA-like domain"/>
    <property type="match status" value="1"/>
</dbReference>